<sequence length="237" mass="26620">MSSRALRRANRATASEIADAIPSTTLHEGITFSCKVSTGPRLSAVEREDVWQIFEDNMKGLYVNSVFGWDPPAKRDEMFHPLARYVLLHRPHSEHDDDSDGQDMNGRRSLVAYAGFRFEDEEGENVLYCYELQVSKSEQGHGLGKFLMQQVFTIGRWWQMEKVMLTVLKANTAARNFYESQGSPAFESHVKSFQESGEPGQSKTCGETADSGGDAWEDEEDVVDCDYEILSKAITSG</sequence>
<keyword evidence="9" id="KW-0012">Acyltransferase</keyword>
<dbReference type="GO" id="GO:1990189">
    <property type="term" value="F:protein N-terminal-serine acetyltransferase activity"/>
    <property type="evidence" value="ECO:0007669"/>
    <property type="project" value="UniProtKB-EC"/>
</dbReference>
<evidence type="ECO:0000256" key="6">
    <source>
        <dbReference type="ARBA" id="ARBA00022490"/>
    </source>
</evidence>
<evidence type="ECO:0000313" key="15">
    <source>
        <dbReference type="Proteomes" id="UP000305948"/>
    </source>
</evidence>
<evidence type="ECO:0000256" key="3">
    <source>
        <dbReference type="ARBA" id="ARBA00008870"/>
    </source>
</evidence>
<evidence type="ECO:0000256" key="10">
    <source>
        <dbReference type="ARBA" id="ARBA00047821"/>
    </source>
</evidence>
<feature type="domain" description="N-acetyltransferase" evidence="13">
    <location>
        <begin position="40"/>
        <end position="223"/>
    </location>
</feature>
<evidence type="ECO:0000256" key="5">
    <source>
        <dbReference type="ARBA" id="ARBA00015043"/>
    </source>
</evidence>
<evidence type="ECO:0000256" key="2">
    <source>
        <dbReference type="ARBA" id="ARBA00004496"/>
    </source>
</evidence>
<evidence type="ECO:0000256" key="9">
    <source>
        <dbReference type="ARBA" id="ARBA00023315"/>
    </source>
</evidence>
<dbReference type="Pfam" id="PF00583">
    <property type="entry name" value="Acetyltransf_1"/>
    <property type="match status" value="1"/>
</dbReference>
<organism evidence="14 15">
    <name type="scientific">Heliocybe sulcata</name>
    <dbReference type="NCBI Taxonomy" id="5364"/>
    <lineage>
        <taxon>Eukaryota</taxon>
        <taxon>Fungi</taxon>
        <taxon>Dikarya</taxon>
        <taxon>Basidiomycota</taxon>
        <taxon>Agaricomycotina</taxon>
        <taxon>Agaricomycetes</taxon>
        <taxon>Gloeophyllales</taxon>
        <taxon>Gloeophyllaceae</taxon>
        <taxon>Heliocybe</taxon>
    </lineage>
</organism>
<keyword evidence="6" id="KW-0963">Cytoplasm</keyword>
<evidence type="ECO:0000256" key="8">
    <source>
        <dbReference type="ARBA" id="ARBA00023242"/>
    </source>
</evidence>
<dbReference type="AlphaFoldDB" id="A0A5C3NHM5"/>
<dbReference type="CDD" id="cd04301">
    <property type="entry name" value="NAT_SF"/>
    <property type="match status" value="1"/>
</dbReference>
<feature type="compositionally biased region" description="Polar residues" evidence="12">
    <location>
        <begin position="193"/>
        <end position="205"/>
    </location>
</feature>
<dbReference type="STRING" id="5364.A0A5C3NHM5"/>
<evidence type="ECO:0000256" key="12">
    <source>
        <dbReference type="SAM" id="MobiDB-lite"/>
    </source>
</evidence>
<comment type="similarity">
    <text evidence="3">Belongs to the acetyltransferase family. NAA40 subfamily.</text>
</comment>
<dbReference type="InterPro" id="IPR016181">
    <property type="entry name" value="Acyl_CoA_acyltransferase"/>
</dbReference>
<reference evidence="14 15" key="1">
    <citation type="journal article" date="2019" name="Nat. Ecol. Evol.">
        <title>Megaphylogeny resolves global patterns of mushroom evolution.</title>
        <authorList>
            <person name="Varga T."/>
            <person name="Krizsan K."/>
            <person name="Foldi C."/>
            <person name="Dima B."/>
            <person name="Sanchez-Garcia M."/>
            <person name="Sanchez-Ramirez S."/>
            <person name="Szollosi G.J."/>
            <person name="Szarkandi J.G."/>
            <person name="Papp V."/>
            <person name="Albert L."/>
            <person name="Andreopoulos W."/>
            <person name="Angelini C."/>
            <person name="Antonin V."/>
            <person name="Barry K.W."/>
            <person name="Bougher N.L."/>
            <person name="Buchanan P."/>
            <person name="Buyck B."/>
            <person name="Bense V."/>
            <person name="Catcheside P."/>
            <person name="Chovatia M."/>
            <person name="Cooper J."/>
            <person name="Damon W."/>
            <person name="Desjardin D."/>
            <person name="Finy P."/>
            <person name="Geml J."/>
            <person name="Haridas S."/>
            <person name="Hughes K."/>
            <person name="Justo A."/>
            <person name="Karasinski D."/>
            <person name="Kautmanova I."/>
            <person name="Kiss B."/>
            <person name="Kocsube S."/>
            <person name="Kotiranta H."/>
            <person name="LaButti K.M."/>
            <person name="Lechner B.E."/>
            <person name="Liimatainen K."/>
            <person name="Lipzen A."/>
            <person name="Lukacs Z."/>
            <person name="Mihaltcheva S."/>
            <person name="Morgado L.N."/>
            <person name="Niskanen T."/>
            <person name="Noordeloos M.E."/>
            <person name="Ohm R.A."/>
            <person name="Ortiz-Santana B."/>
            <person name="Ovrebo C."/>
            <person name="Racz N."/>
            <person name="Riley R."/>
            <person name="Savchenko A."/>
            <person name="Shiryaev A."/>
            <person name="Soop K."/>
            <person name="Spirin V."/>
            <person name="Szebenyi C."/>
            <person name="Tomsovsky M."/>
            <person name="Tulloss R.E."/>
            <person name="Uehling J."/>
            <person name="Grigoriev I.V."/>
            <person name="Vagvolgyi C."/>
            <person name="Papp T."/>
            <person name="Martin F.M."/>
            <person name="Miettinen O."/>
            <person name="Hibbett D.S."/>
            <person name="Nagy L.G."/>
        </authorList>
    </citation>
    <scope>NUCLEOTIDE SEQUENCE [LARGE SCALE GENOMIC DNA]</scope>
    <source>
        <strain evidence="14 15">OMC1185</strain>
    </source>
</reference>
<dbReference type="GO" id="GO:0043998">
    <property type="term" value="F:histone H2A acetyltransferase activity"/>
    <property type="evidence" value="ECO:0007669"/>
    <property type="project" value="InterPro"/>
</dbReference>
<evidence type="ECO:0000313" key="14">
    <source>
        <dbReference type="EMBL" id="TFK57214.1"/>
    </source>
</evidence>
<dbReference type="EC" id="2.3.1.257" evidence="4"/>
<dbReference type="OrthoDB" id="424551at2759"/>
<evidence type="ECO:0000259" key="13">
    <source>
        <dbReference type="PROSITE" id="PS51186"/>
    </source>
</evidence>
<keyword evidence="8" id="KW-0539">Nucleus</keyword>
<dbReference type="InterPro" id="IPR000182">
    <property type="entry name" value="GNAT_dom"/>
</dbReference>
<dbReference type="PANTHER" id="PTHR20531">
    <property type="entry name" value="N-ALPHA-ACETYLTRANSFERASE 40"/>
    <property type="match status" value="1"/>
</dbReference>
<dbReference type="PROSITE" id="PS51186">
    <property type="entry name" value="GNAT"/>
    <property type="match status" value="1"/>
</dbReference>
<comment type="catalytic activity">
    <reaction evidence="11">
        <text>N-terminal L-seryl-[histone H4] + acetyl-CoA = N-terminal N(alpha)-acetyl-L-seryl-[histone H4] + CoA + H(+)</text>
        <dbReference type="Rhea" id="RHEA:50596"/>
        <dbReference type="Rhea" id="RHEA-COMP:12740"/>
        <dbReference type="Rhea" id="RHEA-COMP:12743"/>
        <dbReference type="ChEBI" id="CHEBI:15378"/>
        <dbReference type="ChEBI" id="CHEBI:57287"/>
        <dbReference type="ChEBI" id="CHEBI:57288"/>
        <dbReference type="ChEBI" id="CHEBI:64738"/>
        <dbReference type="ChEBI" id="CHEBI:83690"/>
        <dbReference type="EC" id="2.3.1.257"/>
    </reaction>
</comment>
<keyword evidence="15" id="KW-1185">Reference proteome</keyword>
<dbReference type="InterPro" id="IPR039949">
    <property type="entry name" value="NAA40"/>
</dbReference>
<evidence type="ECO:0000256" key="7">
    <source>
        <dbReference type="ARBA" id="ARBA00022679"/>
    </source>
</evidence>
<proteinExistence type="inferred from homology"/>
<evidence type="ECO:0000256" key="11">
    <source>
        <dbReference type="ARBA" id="ARBA00049524"/>
    </source>
</evidence>
<dbReference type="Proteomes" id="UP000305948">
    <property type="component" value="Unassembled WGS sequence"/>
</dbReference>
<feature type="region of interest" description="Disordered" evidence="12">
    <location>
        <begin position="193"/>
        <end position="217"/>
    </location>
</feature>
<dbReference type="SUPFAM" id="SSF55729">
    <property type="entry name" value="Acyl-CoA N-acyltransferases (Nat)"/>
    <property type="match status" value="1"/>
</dbReference>
<evidence type="ECO:0000256" key="4">
    <source>
        <dbReference type="ARBA" id="ARBA00012950"/>
    </source>
</evidence>
<dbReference type="GO" id="GO:0005634">
    <property type="term" value="C:nucleus"/>
    <property type="evidence" value="ECO:0007669"/>
    <property type="project" value="UniProtKB-SubCell"/>
</dbReference>
<dbReference type="PANTHER" id="PTHR20531:SF1">
    <property type="entry name" value="N-ALPHA-ACETYLTRANSFERASE 40"/>
    <property type="match status" value="1"/>
</dbReference>
<accession>A0A5C3NHM5</accession>
<gene>
    <name evidence="14" type="ORF">OE88DRAFT_108009</name>
</gene>
<comment type="subcellular location">
    <subcellularLocation>
        <location evidence="2">Cytoplasm</location>
    </subcellularLocation>
    <subcellularLocation>
        <location evidence="1">Nucleus</location>
    </subcellularLocation>
</comment>
<dbReference type="EMBL" id="ML213503">
    <property type="protein sequence ID" value="TFK57214.1"/>
    <property type="molecule type" value="Genomic_DNA"/>
</dbReference>
<name>A0A5C3NHM5_9AGAM</name>
<comment type="catalytic activity">
    <reaction evidence="10">
        <text>N-terminal L-seryl-[histone H2A] + acetyl-CoA = N-terminal N(alpha)-acetyl-L-seryl-[histone H2A] + CoA + H(+)</text>
        <dbReference type="Rhea" id="RHEA:50600"/>
        <dbReference type="Rhea" id="RHEA-COMP:12742"/>
        <dbReference type="Rhea" id="RHEA-COMP:12744"/>
        <dbReference type="ChEBI" id="CHEBI:15378"/>
        <dbReference type="ChEBI" id="CHEBI:57287"/>
        <dbReference type="ChEBI" id="CHEBI:57288"/>
        <dbReference type="ChEBI" id="CHEBI:64738"/>
        <dbReference type="ChEBI" id="CHEBI:83690"/>
        <dbReference type="EC" id="2.3.1.257"/>
    </reaction>
</comment>
<evidence type="ECO:0000256" key="1">
    <source>
        <dbReference type="ARBA" id="ARBA00004123"/>
    </source>
</evidence>
<dbReference type="GO" id="GO:0005737">
    <property type="term" value="C:cytoplasm"/>
    <property type="evidence" value="ECO:0007669"/>
    <property type="project" value="UniProtKB-SubCell"/>
</dbReference>
<keyword evidence="7" id="KW-0808">Transferase</keyword>
<dbReference type="GO" id="GO:0010485">
    <property type="term" value="F:histone H4 acetyltransferase activity"/>
    <property type="evidence" value="ECO:0007669"/>
    <property type="project" value="InterPro"/>
</dbReference>
<dbReference type="Gene3D" id="3.40.630.30">
    <property type="match status" value="1"/>
</dbReference>
<protein>
    <recommendedName>
        <fullName evidence="5">N-alpha-acetyltransferase 40</fullName>
        <ecNumber evidence="4">2.3.1.257</ecNumber>
    </recommendedName>
</protein>